<comment type="subcellular location">
    <subcellularLocation>
        <location evidence="1 7">Cell membrane</location>
        <topology evidence="1 7">Multi-pass membrane protein</topology>
    </subcellularLocation>
</comment>
<keyword evidence="4 7" id="KW-0812">Transmembrane</keyword>
<keyword evidence="10" id="KW-1185">Reference proteome</keyword>
<gene>
    <name evidence="9" type="ORF">J2X19_001069</name>
</gene>
<accession>A0ABU2C532</accession>
<evidence type="ECO:0000256" key="1">
    <source>
        <dbReference type="ARBA" id="ARBA00004651"/>
    </source>
</evidence>
<evidence type="ECO:0000259" key="8">
    <source>
        <dbReference type="Pfam" id="PF09335"/>
    </source>
</evidence>
<dbReference type="InterPro" id="IPR032816">
    <property type="entry name" value="VTT_dom"/>
</dbReference>
<dbReference type="Pfam" id="PF09335">
    <property type="entry name" value="VTT_dom"/>
    <property type="match status" value="1"/>
</dbReference>
<feature type="transmembrane region" description="Helical" evidence="7">
    <location>
        <begin position="156"/>
        <end position="177"/>
    </location>
</feature>
<evidence type="ECO:0000313" key="10">
    <source>
        <dbReference type="Proteomes" id="UP001180487"/>
    </source>
</evidence>
<evidence type="ECO:0000256" key="3">
    <source>
        <dbReference type="ARBA" id="ARBA00022475"/>
    </source>
</evidence>
<keyword evidence="6 7" id="KW-0472">Membrane</keyword>
<evidence type="ECO:0000256" key="6">
    <source>
        <dbReference type="ARBA" id="ARBA00023136"/>
    </source>
</evidence>
<dbReference type="EMBL" id="JAVDXT010000001">
    <property type="protein sequence ID" value="MDR7376411.1"/>
    <property type="molecule type" value="Genomic_DNA"/>
</dbReference>
<evidence type="ECO:0000256" key="5">
    <source>
        <dbReference type="ARBA" id="ARBA00022989"/>
    </source>
</evidence>
<comment type="caution">
    <text evidence="9">The sequence shown here is derived from an EMBL/GenBank/DDBJ whole genome shotgun (WGS) entry which is preliminary data.</text>
</comment>
<evidence type="ECO:0000256" key="2">
    <source>
        <dbReference type="ARBA" id="ARBA00010792"/>
    </source>
</evidence>
<feature type="domain" description="VTT" evidence="8">
    <location>
        <begin position="49"/>
        <end position="174"/>
    </location>
</feature>
<dbReference type="PANTHER" id="PTHR30353">
    <property type="entry name" value="INNER MEMBRANE PROTEIN DEDA-RELATED"/>
    <property type="match status" value="1"/>
</dbReference>
<organism evidence="9 10">
    <name type="scientific">Rhodoferax ferrireducens</name>
    <dbReference type="NCBI Taxonomy" id="192843"/>
    <lineage>
        <taxon>Bacteria</taxon>
        <taxon>Pseudomonadati</taxon>
        <taxon>Pseudomonadota</taxon>
        <taxon>Betaproteobacteria</taxon>
        <taxon>Burkholderiales</taxon>
        <taxon>Comamonadaceae</taxon>
        <taxon>Rhodoferax</taxon>
    </lineage>
</organism>
<dbReference type="PANTHER" id="PTHR30353:SF0">
    <property type="entry name" value="TRANSMEMBRANE PROTEIN"/>
    <property type="match status" value="1"/>
</dbReference>
<keyword evidence="3 7" id="KW-1003">Cell membrane</keyword>
<comment type="similarity">
    <text evidence="2 7">Belongs to the DedA family.</text>
</comment>
<sequence>MELITQLFDFILHVDKHLQAFVISYGPWVYALLFAIIFVETGVVVMPFLPGDSLLFVVGAMCGVGLMSYPLAVGLLLAAAILGNQCNYAIGRFFGPKVFQWEDSKFFNKQAFNQAHAFYEKYGGVTLVAARFMPFLRTFAPFVAGVALMSRAKFTFYDVLGGVLWVVGIITIGYFFGNFPWVKQNLDKIIWAMILIPGLIIVAGALKQRWARKPVVLASPKN</sequence>
<keyword evidence="5 7" id="KW-1133">Transmembrane helix</keyword>
<feature type="transmembrane region" description="Helical" evidence="7">
    <location>
        <begin position="189"/>
        <end position="206"/>
    </location>
</feature>
<feature type="transmembrane region" description="Helical" evidence="7">
    <location>
        <begin position="28"/>
        <end position="49"/>
    </location>
</feature>
<reference evidence="9 10" key="1">
    <citation type="submission" date="2023-07" db="EMBL/GenBank/DDBJ databases">
        <title>Sorghum-associated microbial communities from plants grown in Nebraska, USA.</title>
        <authorList>
            <person name="Schachtman D."/>
        </authorList>
    </citation>
    <scope>NUCLEOTIDE SEQUENCE [LARGE SCALE GENOMIC DNA]</scope>
    <source>
        <strain evidence="9 10">BE313</strain>
    </source>
</reference>
<dbReference type="RefSeq" id="WP_310371323.1">
    <property type="nucleotide sequence ID" value="NZ_JAVDXT010000001.1"/>
</dbReference>
<feature type="transmembrane region" description="Helical" evidence="7">
    <location>
        <begin position="56"/>
        <end position="82"/>
    </location>
</feature>
<name>A0ABU2C532_9BURK</name>
<dbReference type="Proteomes" id="UP001180487">
    <property type="component" value="Unassembled WGS sequence"/>
</dbReference>
<evidence type="ECO:0000256" key="7">
    <source>
        <dbReference type="RuleBase" id="RU367016"/>
    </source>
</evidence>
<protein>
    <submittedName>
        <fullName evidence="9">Membrane-associated protein</fullName>
    </submittedName>
</protein>
<proteinExistence type="inferred from homology"/>
<evidence type="ECO:0000256" key="4">
    <source>
        <dbReference type="ARBA" id="ARBA00022692"/>
    </source>
</evidence>
<dbReference type="InterPro" id="IPR032818">
    <property type="entry name" value="DedA-like"/>
</dbReference>
<evidence type="ECO:0000313" key="9">
    <source>
        <dbReference type="EMBL" id="MDR7376411.1"/>
    </source>
</evidence>